<evidence type="ECO:0000313" key="6">
    <source>
        <dbReference type="EMBL" id="ASP28265.1"/>
    </source>
</evidence>
<accession>A0A222EP23</accession>
<keyword evidence="4" id="KW-0862">Zinc</keyword>
<dbReference type="InterPro" id="IPR036866">
    <property type="entry name" value="RibonucZ/Hydroxyglut_hydro"/>
</dbReference>
<evidence type="ECO:0000259" key="5">
    <source>
        <dbReference type="SMART" id="SM00849"/>
    </source>
</evidence>
<evidence type="ECO:0000256" key="4">
    <source>
        <dbReference type="ARBA" id="ARBA00022833"/>
    </source>
</evidence>
<keyword evidence="3" id="KW-0378">Hydrolase</keyword>
<evidence type="ECO:0000256" key="1">
    <source>
        <dbReference type="ARBA" id="ARBA00001947"/>
    </source>
</evidence>
<proteinExistence type="predicted"/>
<dbReference type="GO" id="GO:0046872">
    <property type="term" value="F:metal ion binding"/>
    <property type="evidence" value="ECO:0007669"/>
    <property type="project" value="UniProtKB-KW"/>
</dbReference>
<evidence type="ECO:0000313" key="7">
    <source>
        <dbReference type="Proteomes" id="UP000203229"/>
    </source>
</evidence>
<keyword evidence="2" id="KW-0479">Metal-binding</keyword>
<dbReference type="Pfam" id="PF00753">
    <property type="entry name" value="Lactamase_B"/>
    <property type="match status" value="1"/>
</dbReference>
<dbReference type="PANTHER" id="PTHR46233">
    <property type="entry name" value="HYDROXYACYLGLUTATHIONE HYDROLASE GLOC"/>
    <property type="match status" value="1"/>
</dbReference>
<dbReference type="Proteomes" id="UP000203229">
    <property type="component" value="Chromosome"/>
</dbReference>
<dbReference type="InterPro" id="IPR051453">
    <property type="entry name" value="MBL_Glyoxalase_II"/>
</dbReference>
<name>A0A222EP23_9MOLU</name>
<dbReference type="OrthoDB" id="9802248at2"/>
<dbReference type="CDD" id="cd06262">
    <property type="entry name" value="metallo-hydrolase-like_MBL-fold"/>
    <property type="match status" value="1"/>
</dbReference>
<dbReference type="GO" id="GO:0016787">
    <property type="term" value="F:hydrolase activity"/>
    <property type="evidence" value="ECO:0007669"/>
    <property type="project" value="UniProtKB-KW"/>
</dbReference>
<keyword evidence="7" id="KW-1185">Reference proteome</keyword>
<dbReference type="SUPFAM" id="SSF56281">
    <property type="entry name" value="Metallo-hydrolase/oxidoreductase"/>
    <property type="match status" value="1"/>
</dbReference>
<dbReference type="SMART" id="SM00849">
    <property type="entry name" value="Lactamase_B"/>
    <property type="match status" value="1"/>
</dbReference>
<dbReference type="InterPro" id="IPR001279">
    <property type="entry name" value="Metallo-B-lactamas"/>
</dbReference>
<feature type="domain" description="Metallo-beta-lactamase" evidence="5">
    <location>
        <begin position="13"/>
        <end position="200"/>
    </location>
</feature>
<dbReference type="PANTHER" id="PTHR46233:SF3">
    <property type="entry name" value="HYDROXYACYLGLUTATHIONE HYDROLASE GLOC"/>
    <property type="match status" value="1"/>
</dbReference>
<organism evidence="6 7">
    <name type="scientific">Spiroplasma corruscae</name>
    <dbReference type="NCBI Taxonomy" id="216934"/>
    <lineage>
        <taxon>Bacteria</taxon>
        <taxon>Bacillati</taxon>
        <taxon>Mycoplasmatota</taxon>
        <taxon>Mollicutes</taxon>
        <taxon>Entomoplasmatales</taxon>
        <taxon>Spiroplasmataceae</taxon>
        <taxon>Spiroplasma</taxon>
    </lineage>
</organism>
<dbReference type="AlphaFoldDB" id="A0A222EP23"/>
<reference evidence="6 7" key="1">
    <citation type="submission" date="2017-07" db="EMBL/GenBank/DDBJ databases">
        <title>Complete genome sequence of Spiroplasma corruscae EC-1 (DSM 19793).</title>
        <authorList>
            <person name="Tsai Y.-M."/>
            <person name="Lo W.-S."/>
            <person name="Kuo C.-H."/>
        </authorList>
    </citation>
    <scope>NUCLEOTIDE SEQUENCE [LARGE SCALE GENOMIC DNA]</scope>
    <source>
        <strain evidence="6 7">EC-1</strain>
    </source>
</reference>
<dbReference type="Gene3D" id="3.60.15.10">
    <property type="entry name" value="Ribonuclease Z/Hydroxyacylglutathione hydrolase-like"/>
    <property type="match status" value="1"/>
</dbReference>
<evidence type="ECO:0000256" key="2">
    <source>
        <dbReference type="ARBA" id="ARBA00022723"/>
    </source>
</evidence>
<gene>
    <name evidence="6" type="ORF">SCORR_v1c04930</name>
</gene>
<dbReference type="EMBL" id="CP022535">
    <property type="protein sequence ID" value="ASP28265.1"/>
    <property type="molecule type" value="Genomic_DNA"/>
</dbReference>
<dbReference type="KEGG" id="scou:SCORR_v1c04930"/>
<dbReference type="RefSeq" id="WP_094048837.1">
    <property type="nucleotide sequence ID" value="NZ_CP022535.1"/>
</dbReference>
<evidence type="ECO:0000256" key="3">
    <source>
        <dbReference type="ARBA" id="ARBA00022801"/>
    </source>
</evidence>
<comment type="cofactor">
    <cofactor evidence="1">
        <name>Zn(2+)</name>
        <dbReference type="ChEBI" id="CHEBI:29105"/>
    </cofactor>
</comment>
<sequence length="227" mass="26389">MLLYTFQDKNFRKTNGYLLCTEKNNAILIDTGYREYKKILDFTIKKNISIKNIIITHGHFGHFYGLNELSEKHNLPNIYIGYSDLLNLFEPHKNTSMLFEGVEPYSVRPLENLKVVLNDMTIALDGYDLNIFLKKAHTSGSLIIEIDKIKSLFIGDLITKDQDPLIVGAFEKSIEKSDVISALKWFFKSYDNEYRIYPGHGPSNISIHDLIDNDFIIKKYYMKFIDK</sequence>
<protein>
    <recommendedName>
        <fullName evidence="5">Metallo-beta-lactamase domain-containing protein</fullName>
    </recommendedName>
</protein>